<dbReference type="HOGENOM" id="CLU_045822_0_0_6"/>
<dbReference type="Proteomes" id="UP000032303">
    <property type="component" value="Chromosome 1"/>
</dbReference>
<dbReference type="PATRIC" id="fig|658445.3.peg.313"/>
<dbReference type="STRING" id="658445.H744_1c0285"/>
<gene>
    <name evidence="1" type="ORF">H744_1c0285</name>
</gene>
<dbReference type="AlphaFoldDB" id="A0A0C5WQU8"/>
<evidence type="ECO:0000313" key="1">
    <source>
        <dbReference type="EMBL" id="AJR05310.1"/>
    </source>
</evidence>
<dbReference type="OrthoDB" id="5413327at2"/>
<proteinExistence type="predicted"/>
<dbReference type="KEGG" id="pgb:H744_1c0285"/>
<sequence length="390" mass="43793">MSKMEIWPLDWYEENDRVIISANVVTEGQGEEKLWFSVPTKFSNYVTKKADPLLLATLFVAMRRKSDLIVHGDVSSDLIDNLELFQSAWVHWRPERYSKVSIQADNEVKQSLLAKPARAIQTFSGGVDSAFTTLRHVRNQAGRASKNLQAAVMIHGFDIPLDEVDVFETIYQRSAPVLSGVDVELISLKTNFRQLWHSDLKYWEDAFGTGMASSLMLFSGRFDCGLIASSEPYNSLLLPWGSNPVTDWMMSSDSFQLMHDATEYTRNEKVAAVAEWTEGANNLRVCWQGENKSQNCCRCEKCIRTILNFRTVGAELPKSFSRDVTDDQLRSLHGLAEAHINPLRQIREYALNNGVSASWVEALSDCISKNEAAIAKGLNQPGAMPSVLSE</sequence>
<evidence type="ECO:0000313" key="2">
    <source>
        <dbReference type="Proteomes" id="UP000032303"/>
    </source>
</evidence>
<name>A0A0C5WQU8_9GAMM</name>
<keyword evidence="2" id="KW-1185">Reference proteome</keyword>
<dbReference type="EMBL" id="CP005973">
    <property type="protein sequence ID" value="AJR05310.1"/>
    <property type="molecule type" value="Genomic_DNA"/>
</dbReference>
<accession>A0A0C5WQU8</accession>
<protein>
    <submittedName>
        <fullName evidence="1">Uncharacterized protein</fullName>
    </submittedName>
</protein>
<organism evidence="1 2">
    <name type="scientific">Photobacterium gaetbulicola Gung47</name>
    <dbReference type="NCBI Taxonomy" id="658445"/>
    <lineage>
        <taxon>Bacteria</taxon>
        <taxon>Pseudomonadati</taxon>
        <taxon>Pseudomonadota</taxon>
        <taxon>Gammaproteobacteria</taxon>
        <taxon>Vibrionales</taxon>
        <taxon>Vibrionaceae</taxon>
        <taxon>Photobacterium</taxon>
    </lineage>
</organism>
<reference evidence="1 2" key="1">
    <citation type="submission" date="2013-05" db="EMBL/GenBank/DDBJ databases">
        <title>Complete genome sequence of the lipase-producing bacterium Photobacterium gaetbulicola Gung47.</title>
        <authorList>
            <person name="Kim Y.-O."/>
        </authorList>
    </citation>
    <scope>NUCLEOTIDE SEQUENCE [LARGE SCALE GENOMIC DNA]</scope>
    <source>
        <strain evidence="1 2">Gung47</strain>
    </source>
</reference>